<dbReference type="InParanoid" id="S8EB71"/>
<dbReference type="eggNOG" id="ENOG502SXF9">
    <property type="taxonomic scope" value="Eukaryota"/>
</dbReference>
<dbReference type="InterPro" id="IPR000719">
    <property type="entry name" value="Prot_kinase_dom"/>
</dbReference>
<reference evidence="2 3" key="1">
    <citation type="journal article" date="2012" name="Science">
        <title>The Paleozoic origin of enzymatic lignin decomposition reconstructed from 31 fungal genomes.</title>
        <authorList>
            <person name="Floudas D."/>
            <person name="Binder M."/>
            <person name="Riley R."/>
            <person name="Barry K."/>
            <person name="Blanchette R.A."/>
            <person name="Henrissat B."/>
            <person name="Martinez A.T."/>
            <person name="Otillar R."/>
            <person name="Spatafora J.W."/>
            <person name="Yadav J.S."/>
            <person name="Aerts A."/>
            <person name="Benoit I."/>
            <person name="Boyd A."/>
            <person name="Carlson A."/>
            <person name="Copeland A."/>
            <person name="Coutinho P.M."/>
            <person name="de Vries R.P."/>
            <person name="Ferreira P."/>
            <person name="Findley K."/>
            <person name="Foster B."/>
            <person name="Gaskell J."/>
            <person name="Glotzer D."/>
            <person name="Gorecki P."/>
            <person name="Heitman J."/>
            <person name="Hesse C."/>
            <person name="Hori C."/>
            <person name="Igarashi K."/>
            <person name="Jurgens J.A."/>
            <person name="Kallen N."/>
            <person name="Kersten P."/>
            <person name="Kohler A."/>
            <person name="Kuees U."/>
            <person name="Kumar T.K.A."/>
            <person name="Kuo A."/>
            <person name="LaButti K."/>
            <person name="Larrondo L.F."/>
            <person name="Lindquist E."/>
            <person name="Ling A."/>
            <person name="Lombard V."/>
            <person name="Lucas S."/>
            <person name="Lundell T."/>
            <person name="Martin R."/>
            <person name="McLaughlin D.J."/>
            <person name="Morgenstern I."/>
            <person name="Morin E."/>
            <person name="Murat C."/>
            <person name="Nagy L.G."/>
            <person name="Nolan M."/>
            <person name="Ohm R.A."/>
            <person name="Patyshakuliyeva A."/>
            <person name="Rokas A."/>
            <person name="Ruiz-Duenas F.J."/>
            <person name="Sabat G."/>
            <person name="Salamov A."/>
            <person name="Samejima M."/>
            <person name="Schmutz J."/>
            <person name="Slot J.C."/>
            <person name="St John F."/>
            <person name="Stenlid J."/>
            <person name="Sun H."/>
            <person name="Sun S."/>
            <person name="Syed K."/>
            <person name="Tsang A."/>
            <person name="Wiebenga A."/>
            <person name="Young D."/>
            <person name="Pisabarro A."/>
            <person name="Eastwood D.C."/>
            <person name="Martin F."/>
            <person name="Cullen D."/>
            <person name="Grigoriev I.V."/>
            <person name="Hibbett D.S."/>
        </authorList>
    </citation>
    <scope>NUCLEOTIDE SEQUENCE</scope>
    <source>
        <strain evidence="3">FP-58527</strain>
    </source>
</reference>
<name>S8EB71_FOMSC</name>
<sequence length="263" mass="30562">GLAQFVAGEDLGAEEIKREVRYRHSRLGQLYERSHSRTVSKTIGTPLSEFTSTKEMVQALMDAIEGHRTAYEAGVEHRDISEGNVMMANGRGFLHDFDNGFNWKANRSDGAPDYLRHWRTRSECKERTGTFYFMAVAILQRRDIIHEAHHDLESFYWLLFWLVLRHTTYEYTMGSSPLQDIFGGKSDRCLKEKFFILMFPTELLSVKDNQPLTELLAKFRHLCAQGYNRNNRTEKPTHESVLRIFKEALDSNGWPSDDKAMPY</sequence>
<dbReference type="AlphaFoldDB" id="S8EB71"/>
<proteinExistence type="predicted"/>
<dbReference type="PANTHER" id="PTHR38248">
    <property type="entry name" value="FUNK1 6"/>
    <property type="match status" value="1"/>
</dbReference>
<gene>
    <name evidence="2" type="ORF">FOMPIDRAFT_1088727</name>
</gene>
<dbReference type="InterPro" id="IPR011009">
    <property type="entry name" value="Kinase-like_dom_sf"/>
</dbReference>
<dbReference type="SUPFAM" id="SSF56112">
    <property type="entry name" value="Protein kinase-like (PK-like)"/>
    <property type="match status" value="1"/>
</dbReference>
<evidence type="ECO:0000259" key="1">
    <source>
        <dbReference type="PROSITE" id="PS50011"/>
    </source>
</evidence>
<organism evidence="2 3">
    <name type="scientific">Fomitopsis schrenkii</name>
    <name type="common">Brown rot fungus</name>
    <dbReference type="NCBI Taxonomy" id="2126942"/>
    <lineage>
        <taxon>Eukaryota</taxon>
        <taxon>Fungi</taxon>
        <taxon>Dikarya</taxon>
        <taxon>Basidiomycota</taxon>
        <taxon>Agaricomycotina</taxon>
        <taxon>Agaricomycetes</taxon>
        <taxon>Polyporales</taxon>
        <taxon>Fomitopsis</taxon>
    </lineage>
</organism>
<dbReference type="GO" id="GO:0005524">
    <property type="term" value="F:ATP binding"/>
    <property type="evidence" value="ECO:0007669"/>
    <property type="project" value="InterPro"/>
</dbReference>
<dbReference type="STRING" id="743788.S8EB71"/>
<feature type="non-terminal residue" evidence="2">
    <location>
        <position position="263"/>
    </location>
</feature>
<evidence type="ECO:0000313" key="3">
    <source>
        <dbReference type="Proteomes" id="UP000015241"/>
    </source>
</evidence>
<feature type="non-terminal residue" evidence="2">
    <location>
        <position position="1"/>
    </location>
</feature>
<dbReference type="EMBL" id="KE504139">
    <property type="protein sequence ID" value="EPT01858.1"/>
    <property type="molecule type" value="Genomic_DNA"/>
</dbReference>
<dbReference type="PROSITE" id="PS50011">
    <property type="entry name" value="PROTEIN_KINASE_DOM"/>
    <property type="match status" value="1"/>
</dbReference>
<dbReference type="OrthoDB" id="3270165at2759"/>
<dbReference type="GO" id="GO:0004672">
    <property type="term" value="F:protein kinase activity"/>
    <property type="evidence" value="ECO:0007669"/>
    <property type="project" value="InterPro"/>
</dbReference>
<dbReference type="PANTHER" id="PTHR38248:SF2">
    <property type="entry name" value="FUNK1 11"/>
    <property type="match status" value="1"/>
</dbReference>
<dbReference type="Gene3D" id="1.10.510.10">
    <property type="entry name" value="Transferase(Phosphotransferase) domain 1"/>
    <property type="match status" value="1"/>
</dbReference>
<keyword evidence="3" id="KW-1185">Reference proteome</keyword>
<protein>
    <recommendedName>
        <fullName evidence="1">Protein kinase domain-containing protein</fullName>
    </recommendedName>
</protein>
<dbReference type="InterPro" id="IPR040976">
    <property type="entry name" value="Pkinase_fungal"/>
</dbReference>
<evidence type="ECO:0000313" key="2">
    <source>
        <dbReference type="EMBL" id="EPT01858.1"/>
    </source>
</evidence>
<feature type="domain" description="Protein kinase" evidence="1">
    <location>
        <begin position="1"/>
        <end position="249"/>
    </location>
</feature>
<dbReference type="Proteomes" id="UP000015241">
    <property type="component" value="Unassembled WGS sequence"/>
</dbReference>
<dbReference type="Pfam" id="PF17667">
    <property type="entry name" value="Pkinase_fungal"/>
    <property type="match status" value="1"/>
</dbReference>
<accession>S8EB71</accession>
<dbReference type="HOGENOM" id="CLU_059058_0_0_1"/>